<dbReference type="AlphaFoldDB" id="A0A4U6VH96"/>
<protein>
    <submittedName>
        <fullName evidence="2">Uncharacterized protein</fullName>
    </submittedName>
</protein>
<evidence type="ECO:0000313" key="3">
    <source>
        <dbReference type="Proteomes" id="UP000298652"/>
    </source>
</evidence>
<name>A0A4U6VH96_SETVI</name>
<reference evidence="2" key="1">
    <citation type="submission" date="2019-03" db="EMBL/GenBank/DDBJ databases">
        <title>WGS assembly of Setaria viridis.</title>
        <authorList>
            <person name="Huang P."/>
            <person name="Jenkins J."/>
            <person name="Grimwood J."/>
            <person name="Barry K."/>
            <person name="Healey A."/>
            <person name="Mamidi S."/>
            <person name="Sreedasyam A."/>
            <person name="Shu S."/>
            <person name="Feldman M."/>
            <person name="Wu J."/>
            <person name="Yu Y."/>
            <person name="Chen C."/>
            <person name="Johnson J."/>
            <person name="Rokhsar D."/>
            <person name="Baxter I."/>
            <person name="Schmutz J."/>
            <person name="Brutnell T."/>
            <person name="Kellogg E."/>
        </authorList>
    </citation>
    <scope>NUCLEOTIDE SEQUENCE [LARGE SCALE GENOMIC DNA]</scope>
</reference>
<keyword evidence="3" id="KW-1185">Reference proteome</keyword>
<evidence type="ECO:0000313" key="2">
    <source>
        <dbReference type="EMBL" id="TKW27393.1"/>
    </source>
</evidence>
<accession>A0A4U6VH96</accession>
<organism evidence="2 3">
    <name type="scientific">Setaria viridis</name>
    <name type="common">Green bristlegrass</name>
    <name type="synonym">Setaria italica subsp. viridis</name>
    <dbReference type="NCBI Taxonomy" id="4556"/>
    <lineage>
        <taxon>Eukaryota</taxon>
        <taxon>Viridiplantae</taxon>
        <taxon>Streptophyta</taxon>
        <taxon>Embryophyta</taxon>
        <taxon>Tracheophyta</taxon>
        <taxon>Spermatophyta</taxon>
        <taxon>Magnoliopsida</taxon>
        <taxon>Liliopsida</taxon>
        <taxon>Poales</taxon>
        <taxon>Poaceae</taxon>
        <taxon>PACMAD clade</taxon>
        <taxon>Panicoideae</taxon>
        <taxon>Panicodae</taxon>
        <taxon>Paniceae</taxon>
        <taxon>Cenchrinae</taxon>
        <taxon>Setaria</taxon>
    </lineage>
</organism>
<proteinExistence type="predicted"/>
<gene>
    <name evidence="2" type="ORF">SEVIR_3G253800v2</name>
</gene>
<sequence>MGRDGGAGKAIWAHAEAREEEDGGGRRVANRTGPPVSERRRVEWVWAVGGLRDCGLDGEKEGFRPKGFWKRKGFSFWDEFGIGNFCITILVQHTNMQERCSYRDVAYFYAFSIKSSNF</sequence>
<dbReference type="Proteomes" id="UP000298652">
    <property type="component" value="Chromosome 3"/>
</dbReference>
<dbReference type="Gramene" id="TKW27393">
    <property type="protein sequence ID" value="TKW27393"/>
    <property type="gene ID" value="SEVIR_3G253800v2"/>
</dbReference>
<evidence type="ECO:0000256" key="1">
    <source>
        <dbReference type="SAM" id="MobiDB-lite"/>
    </source>
</evidence>
<dbReference type="EMBL" id="CM016554">
    <property type="protein sequence ID" value="TKW27393.1"/>
    <property type="molecule type" value="Genomic_DNA"/>
</dbReference>
<feature type="region of interest" description="Disordered" evidence="1">
    <location>
        <begin position="1"/>
        <end position="34"/>
    </location>
</feature>